<comment type="caution">
    <text evidence="4">The sequence shown here is derived from an EMBL/GenBank/DDBJ whole genome shotgun (WGS) entry which is preliminary data.</text>
</comment>
<dbReference type="InterPro" id="IPR002909">
    <property type="entry name" value="IPT_dom"/>
</dbReference>
<dbReference type="GO" id="GO:0005975">
    <property type="term" value="P:carbohydrate metabolic process"/>
    <property type="evidence" value="ECO:0007669"/>
    <property type="project" value="UniProtKB-ARBA"/>
</dbReference>
<dbReference type="GO" id="GO:0017154">
    <property type="term" value="F:semaphorin receptor activity"/>
    <property type="evidence" value="ECO:0007669"/>
    <property type="project" value="InterPro"/>
</dbReference>
<feature type="domain" description="IPT/TIG" evidence="3">
    <location>
        <begin position="334"/>
        <end position="416"/>
    </location>
</feature>
<feature type="domain" description="IPT/TIG" evidence="3">
    <location>
        <begin position="419"/>
        <end position="504"/>
    </location>
</feature>
<dbReference type="SUPFAM" id="SSF81296">
    <property type="entry name" value="E set domains"/>
    <property type="match status" value="3"/>
</dbReference>
<keyword evidence="1" id="KW-1133">Transmembrane helix</keyword>
<dbReference type="Proteomes" id="UP000277671">
    <property type="component" value="Unassembled WGS sequence"/>
</dbReference>
<feature type="domain" description="IPT/TIG" evidence="3">
    <location>
        <begin position="246"/>
        <end position="329"/>
    </location>
</feature>
<keyword evidence="1" id="KW-0812">Transmembrane</keyword>
<evidence type="ECO:0000259" key="3">
    <source>
        <dbReference type="SMART" id="SM00429"/>
    </source>
</evidence>
<feature type="signal peptide" evidence="2">
    <location>
        <begin position="1"/>
        <end position="39"/>
    </location>
</feature>
<keyword evidence="5" id="KW-1185">Reference proteome</keyword>
<dbReference type="OrthoDB" id="3355493at2"/>
<organism evidence="4 5">
    <name type="scientific">Micromonospora pisi</name>
    <dbReference type="NCBI Taxonomy" id="589240"/>
    <lineage>
        <taxon>Bacteria</taxon>
        <taxon>Bacillati</taxon>
        <taxon>Actinomycetota</taxon>
        <taxon>Actinomycetes</taxon>
        <taxon>Micromonosporales</taxon>
        <taxon>Micromonosporaceae</taxon>
        <taxon>Micromonospora</taxon>
    </lineage>
</organism>
<feature type="chain" id="PRO_5019772293" evidence="2">
    <location>
        <begin position="40"/>
        <end position="546"/>
    </location>
</feature>
<accession>A0A495JBT8</accession>
<dbReference type="InterPro" id="IPR014756">
    <property type="entry name" value="Ig_E-set"/>
</dbReference>
<keyword evidence="2" id="KW-0732">Signal</keyword>
<evidence type="ECO:0000256" key="1">
    <source>
        <dbReference type="SAM" id="Phobius"/>
    </source>
</evidence>
<evidence type="ECO:0000256" key="2">
    <source>
        <dbReference type="SAM" id="SignalP"/>
    </source>
</evidence>
<dbReference type="RefSeq" id="WP_121154183.1">
    <property type="nucleotide sequence ID" value="NZ_RBKT01000001.1"/>
</dbReference>
<dbReference type="AlphaFoldDB" id="A0A495JBT8"/>
<dbReference type="CDD" id="cd00102">
    <property type="entry name" value="IPT"/>
    <property type="match status" value="2"/>
</dbReference>
<dbReference type="EMBL" id="RBKT01000001">
    <property type="protein sequence ID" value="RKR86273.1"/>
    <property type="molecule type" value="Genomic_DNA"/>
</dbReference>
<name>A0A495JBT8_9ACTN</name>
<reference evidence="4 5" key="1">
    <citation type="submission" date="2018-10" db="EMBL/GenBank/DDBJ databases">
        <title>Sequencing the genomes of 1000 actinobacteria strains.</title>
        <authorList>
            <person name="Klenk H.-P."/>
        </authorList>
    </citation>
    <scope>NUCLEOTIDE SEQUENCE [LARGE SCALE GENOMIC DNA]</scope>
    <source>
        <strain evidence="4 5">DSM 45175</strain>
    </source>
</reference>
<feature type="transmembrane region" description="Helical" evidence="1">
    <location>
        <begin position="518"/>
        <end position="536"/>
    </location>
</feature>
<dbReference type="SMART" id="SM00429">
    <property type="entry name" value="IPT"/>
    <property type="match status" value="3"/>
</dbReference>
<keyword evidence="1" id="KW-0472">Membrane</keyword>
<dbReference type="PANTHER" id="PTHR22625:SF70">
    <property type="entry name" value="PLEXIN A, ISOFORM A"/>
    <property type="match status" value="1"/>
</dbReference>
<dbReference type="PANTHER" id="PTHR22625">
    <property type="entry name" value="PLEXIN"/>
    <property type="match status" value="1"/>
</dbReference>
<gene>
    <name evidence="4" type="ORF">BDK92_0497</name>
</gene>
<evidence type="ECO:0000313" key="5">
    <source>
        <dbReference type="Proteomes" id="UP000277671"/>
    </source>
</evidence>
<dbReference type="Gene3D" id="2.60.40.10">
    <property type="entry name" value="Immunoglobulins"/>
    <property type="match status" value="3"/>
</dbReference>
<proteinExistence type="predicted"/>
<evidence type="ECO:0000313" key="4">
    <source>
        <dbReference type="EMBL" id="RKR86273.1"/>
    </source>
</evidence>
<protein>
    <submittedName>
        <fullName evidence="4">IPT/TIG domain-containing protein</fullName>
    </submittedName>
</protein>
<dbReference type="InterPro" id="IPR031148">
    <property type="entry name" value="Plexin"/>
</dbReference>
<sequence>MILKRGEDVRPIWQTTSAAALALAVAGVATVGTASPALAAPGDASATAVVVDLDADVSGDPLVAANATIGNVTAPPGGGTDSDTALAISLPGALNVVASGTASVSATRDPGISSASSEIENFSLSIMGVTVLTADAIAAQVTCPAVGAQTADTQLTDAELLGAPVIPPPYPNFGYAGIVVPGLIHAVLDVDLDKVETVNASGATTTAILLRVRISGDVSPDVAYFANVGTVTLARASCERAVAAPAPTATAIDPDSGPQSGGQQVTITGTNFVPADTTVTFDGVAATNVVIAPGGTSLTATAPVGAVGPASVVVGTTSGAAAPLTYTYLADGSDATVTNLVPPSGPTSGGTLVTLTGTGFQGATGVTFDGIPGTGFTLNPAATTITVSTPPNGAGPATVNLVFPAGTTAAPNFTYLLAAPLIAAIAPDQGPTSGGTTVTVTGSGFVPGQTTVTICNRTVSGGAVAVNPNGLSLTFIAPACAKGDATVTVTTPAGTSNGVTFRYVYAGLPVTGVPAGTLFAIAVTLIGAGAIALTLMRRRSRLLFTV</sequence>
<dbReference type="Pfam" id="PF01833">
    <property type="entry name" value="TIG"/>
    <property type="match status" value="3"/>
</dbReference>
<dbReference type="InterPro" id="IPR013783">
    <property type="entry name" value="Ig-like_fold"/>
</dbReference>